<comment type="cofactor">
    <cofactor evidence="2">
        <name>Zn(2+)</name>
        <dbReference type="ChEBI" id="CHEBI:29105"/>
    </cofactor>
</comment>
<evidence type="ECO:0000259" key="18">
    <source>
        <dbReference type="Pfam" id="PF07687"/>
    </source>
</evidence>
<evidence type="ECO:0000256" key="9">
    <source>
        <dbReference type="ARBA" id="ARBA00036421"/>
    </source>
</evidence>
<dbReference type="AlphaFoldDB" id="A0A371ATX7"/>
<keyword evidence="6" id="KW-0862">Zinc</keyword>
<dbReference type="CDD" id="cd03890">
    <property type="entry name" value="M20_pepD"/>
    <property type="match status" value="1"/>
</dbReference>
<evidence type="ECO:0000256" key="3">
    <source>
        <dbReference type="ARBA" id="ARBA00022670"/>
    </source>
</evidence>
<evidence type="ECO:0000256" key="17">
    <source>
        <dbReference type="ARBA" id="ARBA00078074"/>
    </source>
</evidence>
<comment type="cofactor">
    <cofactor evidence="1">
        <name>Co(2+)</name>
        <dbReference type="ChEBI" id="CHEBI:48828"/>
    </cofactor>
</comment>
<comment type="similarity">
    <text evidence="12">Belongs to the peptidase M20C family.</text>
</comment>
<evidence type="ECO:0000256" key="14">
    <source>
        <dbReference type="ARBA" id="ARBA00075285"/>
    </source>
</evidence>
<proteinExistence type="inferred from homology"/>
<evidence type="ECO:0000256" key="4">
    <source>
        <dbReference type="ARBA" id="ARBA00022723"/>
    </source>
</evidence>
<evidence type="ECO:0000256" key="1">
    <source>
        <dbReference type="ARBA" id="ARBA00001941"/>
    </source>
</evidence>
<dbReference type="InterPro" id="IPR001160">
    <property type="entry name" value="Peptidase_M20C"/>
</dbReference>
<accession>A0A371ATX7</accession>
<evidence type="ECO:0000256" key="11">
    <source>
        <dbReference type="ARBA" id="ARBA00044252"/>
    </source>
</evidence>
<feature type="domain" description="Peptidase M20 dimerisation" evidence="18">
    <location>
        <begin position="207"/>
        <end position="290"/>
    </location>
</feature>
<keyword evidence="4" id="KW-0479">Metal-binding</keyword>
<dbReference type="GO" id="GO:0005829">
    <property type="term" value="C:cytosol"/>
    <property type="evidence" value="ECO:0007669"/>
    <property type="project" value="TreeGrafter"/>
</dbReference>
<evidence type="ECO:0000256" key="5">
    <source>
        <dbReference type="ARBA" id="ARBA00022801"/>
    </source>
</evidence>
<evidence type="ECO:0000256" key="13">
    <source>
        <dbReference type="ARBA" id="ARBA00071271"/>
    </source>
</evidence>
<evidence type="ECO:0000313" key="20">
    <source>
        <dbReference type="Proteomes" id="UP000255036"/>
    </source>
</evidence>
<keyword evidence="5" id="KW-0378">Hydrolase</keyword>
<reference evidence="19 20" key="1">
    <citation type="submission" date="2018-07" db="EMBL/GenBank/DDBJ databases">
        <title>Anaerosacharophilus polymeroproducens gen. nov. sp. nov., an anaerobic bacterium isolated from salt field.</title>
        <authorList>
            <person name="Kim W."/>
            <person name="Yang S.-H."/>
            <person name="Oh J."/>
            <person name="Lee J.-H."/>
            <person name="Kwon K.K."/>
        </authorList>
    </citation>
    <scope>NUCLEOTIDE SEQUENCE [LARGE SCALE GENOMIC DNA]</scope>
    <source>
        <strain evidence="19 20">MCWD5</strain>
    </source>
</reference>
<dbReference type="FunFam" id="3.40.630.10:FF:000072">
    <property type="entry name" value="Aminoacyl-histidine dipeptidase"/>
    <property type="match status" value="1"/>
</dbReference>
<dbReference type="Pfam" id="PF01546">
    <property type="entry name" value="Peptidase_M20"/>
    <property type="match status" value="1"/>
</dbReference>
<dbReference type="Pfam" id="PF07687">
    <property type="entry name" value="M20_dimer"/>
    <property type="match status" value="1"/>
</dbReference>
<dbReference type="Proteomes" id="UP000255036">
    <property type="component" value="Unassembled WGS sequence"/>
</dbReference>
<evidence type="ECO:0000256" key="8">
    <source>
        <dbReference type="ARBA" id="ARBA00023285"/>
    </source>
</evidence>
<evidence type="ECO:0000256" key="12">
    <source>
        <dbReference type="ARBA" id="ARBA00061423"/>
    </source>
</evidence>
<sequence>MDSLNNLEPKLVFHYFEEISKIPHGSKNTKHISDYCVDFAKEHGFDYIQDEWNNVIIKKNASKGYEDAPTIILQGHLDMVCENDKDCNIDFEKDGLDLRVEGDYVYANGTTLGGDDGIAIAYSLAILASEGLEHPALEFVFTVDEEIGLIGATEIDLSTLKGKRLINIDSEEEGIFLISCAGGAKVMCQLPVDYLMVKGLLCEVKVNGLLGGHSGIEIDKKRGNSNIIMGRILHELSNIMPFTIALLEGGSKDNAIPRETTSQILIDVKDQEKFKSLIEKYDKILKNEFKTSDPDVTVTGVIKEQSKIEVLTPKSRELVLFLLRNIPDGVQEMSADIKGLVETSLNAGIITLGHETFSLHSGLRSSIETKKDELIEKLKYLTEFLGGEISVSGIYPAWEYRKESPLRDLFIEVYKEQYHKEPEIKAIHAGLECGIFSNKISDLDCISFGPNIEGIHTTNEKLSISSTKRVWEFIIEVLKRSK</sequence>
<evidence type="ECO:0000256" key="2">
    <source>
        <dbReference type="ARBA" id="ARBA00001947"/>
    </source>
</evidence>
<gene>
    <name evidence="19" type="ORF">DWV06_11690</name>
</gene>
<dbReference type="EMBL" id="QRCT01000034">
    <property type="protein sequence ID" value="RDU23021.1"/>
    <property type="molecule type" value="Genomic_DNA"/>
</dbReference>
<dbReference type="PRINTS" id="PR00934">
    <property type="entry name" value="XHISDIPTASE"/>
</dbReference>
<dbReference type="InterPro" id="IPR011650">
    <property type="entry name" value="Peptidase_M20_dimer"/>
</dbReference>
<dbReference type="GO" id="GO:0046872">
    <property type="term" value="F:metal ion binding"/>
    <property type="evidence" value="ECO:0007669"/>
    <property type="project" value="UniProtKB-KW"/>
</dbReference>
<dbReference type="GO" id="GO:0006508">
    <property type="term" value="P:proteolysis"/>
    <property type="evidence" value="ECO:0007669"/>
    <property type="project" value="UniProtKB-KW"/>
</dbReference>
<keyword evidence="20" id="KW-1185">Reference proteome</keyword>
<dbReference type="SUPFAM" id="SSF53187">
    <property type="entry name" value="Zn-dependent exopeptidases"/>
    <property type="match status" value="1"/>
</dbReference>
<evidence type="ECO:0000313" key="19">
    <source>
        <dbReference type="EMBL" id="RDU23021.1"/>
    </source>
</evidence>
<evidence type="ECO:0000256" key="10">
    <source>
        <dbReference type="ARBA" id="ARBA00038976"/>
    </source>
</evidence>
<evidence type="ECO:0000256" key="15">
    <source>
        <dbReference type="ARBA" id="ARBA00076004"/>
    </source>
</evidence>
<evidence type="ECO:0000256" key="16">
    <source>
        <dbReference type="ARBA" id="ARBA00077688"/>
    </source>
</evidence>
<dbReference type="GO" id="GO:0070573">
    <property type="term" value="F:metallodipeptidase activity"/>
    <property type="evidence" value="ECO:0007669"/>
    <property type="project" value="TreeGrafter"/>
</dbReference>
<dbReference type="PANTHER" id="PTHR43501:SF1">
    <property type="entry name" value="CYTOSOL NON-SPECIFIC DIPEPTIDASE"/>
    <property type="match status" value="1"/>
</dbReference>
<dbReference type="RefSeq" id="WP_115482363.1">
    <property type="nucleotide sequence ID" value="NZ_QRCT01000034.1"/>
</dbReference>
<dbReference type="InterPro" id="IPR002933">
    <property type="entry name" value="Peptidase_M20"/>
</dbReference>
<comment type="catalytic activity">
    <reaction evidence="9">
        <text>Hydrolysis of dipeptides, preferentially hydrophobic dipeptides including prolyl amino acids.</text>
        <dbReference type="EC" id="3.4.13.18"/>
    </reaction>
</comment>
<dbReference type="OrthoDB" id="9773892at2"/>
<dbReference type="PANTHER" id="PTHR43501">
    <property type="entry name" value="CYTOSOL NON-SPECIFIC DIPEPTIDASE"/>
    <property type="match status" value="1"/>
</dbReference>
<dbReference type="FunFam" id="3.40.630.10:FF:000015">
    <property type="entry name" value="Aminoacyl-histidine dipeptidase PepD"/>
    <property type="match status" value="1"/>
</dbReference>
<evidence type="ECO:0000256" key="6">
    <source>
        <dbReference type="ARBA" id="ARBA00022833"/>
    </source>
</evidence>
<protein>
    <recommendedName>
        <fullName evidence="13">Cytosol non-specific dipeptidase</fullName>
        <ecNumber evidence="10">3.4.13.18</ecNumber>
    </recommendedName>
    <alternativeName>
        <fullName evidence="16">Aminoacyl-histidine dipeptidase</fullName>
    </alternativeName>
    <alternativeName>
        <fullName evidence="15">Beta-alanyl-histidine dipeptidase</fullName>
    </alternativeName>
    <alternativeName>
        <fullName evidence="14">Carnosinase</fullName>
    </alternativeName>
    <alternativeName>
        <fullName evidence="11">Peptidase D</fullName>
    </alternativeName>
    <alternativeName>
        <fullName evidence="17">Xaa-His dipeptidase</fullName>
    </alternativeName>
</protein>
<keyword evidence="3" id="KW-0645">Protease</keyword>
<keyword evidence="7" id="KW-0482">Metalloprotease</keyword>
<evidence type="ECO:0000256" key="7">
    <source>
        <dbReference type="ARBA" id="ARBA00023049"/>
    </source>
</evidence>
<keyword evidence="8" id="KW-0170">Cobalt</keyword>
<name>A0A371ATX7_9FIRM</name>
<dbReference type="PIRSF" id="PIRSF016599">
    <property type="entry name" value="Xaa-His_dipept"/>
    <property type="match status" value="1"/>
</dbReference>
<dbReference type="Gene3D" id="3.40.630.10">
    <property type="entry name" value="Zn peptidases"/>
    <property type="match status" value="2"/>
</dbReference>
<dbReference type="NCBIfam" id="TIGR01893">
    <property type="entry name" value="aa-his-dipept"/>
    <property type="match status" value="1"/>
</dbReference>
<comment type="caution">
    <text evidence="19">The sequence shown here is derived from an EMBL/GenBank/DDBJ whole genome shotgun (WGS) entry which is preliminary data.</text>
</comment>
<dbReference type="EC" id="3.4.13.18" evidence="10"/>
<organism evidence="19 20">
    <name type="scientific">Anaerosacchariphilus polymeriproducens</name>
    <dbReference type="NCBI Taxonomy" id="1812858"/>
    <lineage>
        <taxon>Bacteria</taxon>
        <taxon>Bacillati</taxon>
        <taxon>Bacillota</taxon>
        <taxon>Clostridia</taxon>
        <taxon>Lachnospirales</taxon>
        <taxon>Lachnospiraceae</taxon>
        <taxon>Anaerosacchariphilus</taxon>
    </lineage>
</organism>